<gene>
    <name evidence="1" type="primary">Vigan.07G193000</name>
    <name evidence="1" type="ORF">VIGAN_07193000</name>
</gene>
<evidence type="ECO:0000313" key="2">
    <source>
        <dbReference type="Proteomes" id="UP000291084"/>
    </source>
</evidence>
<keyword evidence="2" id="KW-1185">Reference proteome</keyword>
<reference evidence="1 2" key="1">
    <citation type="journal article" date="2015" name="Sci. Rep.">
        <title>The power of single molecule real-time sequencing technology in the de novo assembly of a eukaryotic genome.</title>
        <authorList>
            <person name="Sakai H."/>
            <person name="Naito K."/>
            <person name="Ogiso-Tanaka E."/>
            <person name="Takahashi Y."/>
            <person name="Iseki K."/>
            <person name="Muto C."/>
            <person name="Satou K."/>
            <person name="Teruya K."/>
            <person name="Shiroma A."/>
            <person name="Shimoji M."/>
            <person name="Hirano T."/>
            <person name="Itoh T."/>
            <person name="Kaga A."/>
            <person name="Tomooka N."/>
        </authorList>
    </citation>
    <scope>NUCLEOTIDE SEQUENCE [LARGE SCALE GENOMIC DNA]</scope>
    <source>
        <strain evidence="2">cv. Shumari</strain>
    </source>
</reference>
<evidence type="ECO:0000313" key="1">
    <source>
        <dbReference type="EMBL" id="BAT93041.1"/>
    </source>
</evidence>
<dbReference type="Proteomes" id="UP000291084">
    <property type="component" value="Chromosome 7"/>
</dbReference>
<accession>A0A0S3SJS1</accession>
<sequence length="92" mass="11016">RFFRLFFSIFIFLFPQSPLHHSHLHHLHCLINILRLRFSLLLFKATNTINLFSPRSASLQTQPPRCPFSFLRWVSIRLPIQSPNTPHFSFDR</sequence>
<protein>
    <submittedName>
        <fullName evidence="1">Uncharacterized protein</fullName>
    </submittedName>
</protein>
<organism evidence="1 2">
    <name type="scientific">Vigna angularis var. angularis</name>
    <dbReference type="NCBI Taxonomy" id="157739"/>
    <lineage>
        <taxon>Eukaryota</taxon>
        <taxon>Viridiplantae</taxon>
        <taxon>Streptophyta</taxon>
        <taxon>Embryophyta</taxon>
        <taxon>Tracheophyta</taxon>
        <taxon>Spermatophyta</taxon>
        <taxon>Magnoliopsida</taxon>
        <taxon>eudicotyledons</taxon>
        <taxon>Gunneridae</taxon>
        <taxon>Pentapetalae</taxon>
        <taxon>rosids</taxon>
        <taxon>fabids</taxon>
        <taxon>Fabales</taxon>
        <taxon>Fabaceae</taxon>
        <taxon>Papilionoideae</taxon>
        <taxon>50 kb inversion clade</taxon>
        <taxon>NPAAA clade</taxon>
        <taxon>indigoferoid/millettioid clade</taxon>
        <taxon>Phaseoleae</taxon>
        <taxon>Vigna</taxon>
    </lineage>
</organism>
<feature type="non-terminal residue" evidence="1">
    <location>
        <position position="1"/>
    </location>
</feature>
<name>A0A0S3SJS1_PHAAN</name>
<proteinExistence type="predicted"/>
<dbReference type="EMBL" id="AP015040">
    <property type="protein sequence ID" value="BAT93041.1"/>
    <property type="molecule type" value="Genomic_DNA"/>
</dbReference>
<dbReference type="AlphaFoldDB" id="A0A0S3SJS1"/>